<accession>A0A0S2M3V7</accession>
<dbReference type="OrthoDB" id="4950237at2"/>
<evidence type="ECO:0000256" key="1">
    <source>
        <dbReference type="SAM" id="MobiDB-lite"/>
    </source>
</evidence>
<dbReference type="Proteomes" id="UP000059574">
    <property type="component" value="Chromosome"/>
</dbReference>
<sequence length="64" mass="7457">MHATEKFKKVYGSADQGDMDSPVVHRHDDFEDSSDEQLTHFEERTDSDGHHYAVRKDEEPAEEH</sequence>
<reference evidence="2 3" key="2">
    <citation type="journal article" date="2016" name="J. Biotechnol.">
        <title>Complete genome sequence of Arthrobacter alpinus ERGS4:06, a yellow pigmented bacterium tolerant to cold and radiations isolated from Sikkim Himalaya.</title>
        <authorList>
            <person name="Kumar R."/>
            <person name="Singh D."/>
            <person name="Swarnkar M.K."/>
            <person name="Singh A.K."/>
            <person name="Kumar S."/>
        </authorList>
    </citation>
    <scope>NUCLEOTIDE SEQUENCE [LARGE SCALE GENOMIC DNA]</scope>
    <source>
        <strain evidence="2 3">ERGS4:06</strain>
    </source>
</reference>
<organism evidence="2 3">
    <name type="scientific">Arthrobacter alpinus</name>
    <dbReference type="NCBI Taxonomy" id="656366"/>
    <lineage>
        <taxon>Bacteria</taxon>
        <taxon>Bacillati</taxon>
        <taxon>Actinomycetota</taxon>
        <taxon>Actinomycetes</taxon>
        <taxon>Micrococcales</taxon>
        <taxon>Micrococcaceae</taxon>
        <taxon>Arthrobacter</taxon>
    </lineage>
</organism>
<gene>
    <name evidence="2" type="ORF">AS189_03820</name>
</gene>
<protein>
    <submittedName>
        <fullName evidence="2">Uncharacterized protein</fullName>
    </submittedName>
</protein>
<proteinExistence type="predicted"/>
<dbReference type="AlphaFoldDB" id="A0A0S2M3V7"/>
<reference evidence="3" key="1">
    <citation type="submission" date="2015-11" db="EMBL/GenBank/DDBJ databases">
        <authorList>
            <person name="Kumar R."/>
            <person name="Singh D."/>
            <person name="Swarnkar M.K."/>
            <person name="Singh A.K."/>
            <person name="Kumar S."/>
        </authorList>
    </citation>
    <scope>NUCLEOTIDE SEQUENCE [LARGE SCALE GENOMIC DNA]</scope>
    <source>
        <strain evidence="3">ERGS4:06</strain>
    </source>
</reference>
<evidence type="ECO:0000313" key="3">
    <source>
        <dbReference type="Proteomes" id="UP000059574"/>
    </source>
</evidence>
<name>A0A0S2M3V7_9MICC</name>
<feature type="region of interest" description="Disordered" evidence="1">
    <location>
        <begin position="1"/>
        <end position="64"/>
    </location>
</feature>
<evidence type="ECO:0000313" key="2">
    <source>
        <dbReference type="EMBL" id="ALO68305.1"/>
    </source>
</evidence>
<feature type="compositionally biased region" description="Basic and acidic residues" evidence="1">
    <location>
        <begin position="37"/>
        <end position="64"/>
    </location>
</feature>
<dbReference type="EMBL" id="CP013200">
    <property type="protein sequence ID" value="ALO68305.1"/>
    <property type="molecule type" value="Genomic_DNA"/>
</dbReference>